<dbReference type="GO" id="GO:0015074">
    <property type="term" value="P:DNA integration"/>
    <property type="evidence" value="ECO:0007669"/>
    <property type="project" value="InterPro"/>
</dbReference>
<dbReference type="GO" id="GO:0003677">
    <property type="term" value="F:DNA binding"/>
    <property type="evidence" value="ECO:0007669"/>
    <property type="project" value="InterPro"/>
</dbReference>
<dbReference type="Proteomes" id="UP000192501">
    <property type="component" value="Unassembled WGS sequence"/>
</dbReference>
<gene>
    <name evidence="3" type="primary">TCB1</name>
    <name evidence="3" type="ORF">A0H76_2688</name>
</gene>
<dbReference type="PANTHER" id="PTHR23022">
    <property type="entry name" value="TRANSPOSABLE ELEMENT-RELATED"/>
    <property type="match status" value="1"/>
</dbReference>
<dbReference type="InterPro" id="IPR009057">
    <property type="entry name" value="Homeodomain-like_sf"/>
</dbReference>
<dbReference type="AlphaFoldDB" id="A0A1X0QF96"/>
<evidence type="ECO:0000259" key="1">
    <source>
        <dbReference type="Pfam" id="PF01498"/>
    </source>
</evidence>
<proteinExistence type="predicted"/>
<dbReference type="VEuPathDB" id="MicrosporidiaDB:A0H76_2688"/>
<dbReference type="Gene3D" id="3.30.420.10">
    <property type="entry name" value="Ribonuclease H-like superfamily/Ribonuclease H"/>
    <property type="match status" value="1"/>
</dbReference>
<protein>
    <submittedName>
        <fullName evidence="3">TCB1</fullName>
    </submittedName>
</protein>
<feature type="domain" description="Tc1-like transposase DDE" evidence="2">
    <location>
        <begin position="148"/>
        <end position="285"/>
    </location>
</feature>
<evidence type="ECO:0000313" key="4">
    <source>
        <dbReference type="Proteomes" id="UP000192501"/>
    </source>
</evidence>
<dbReference type="GO" id="GO:0006313">
    <property type="term" value="P:DNA transposition"/>
    <property type="evidence" value="ECO:0007669"/>
    <property type="project" value="InterPro"/>
</dbReference>
<feature type="domain" description="Transposase Tc1-like" evidence="1">
    <location>
        <begin position="75"/>
        <end position="138"/>
    </location>
</feature>
<dbReference type="PANTHER" id="PTHR23022:SF135">
    <property type="entry name" value="SI:DKEY-77F5.3"/>
    <property type="match status" value="1"/>
</dbReference>
<evidence type="ECO:0000313" key="3">
    <source>
        <dbReference type="EMBL" id="ORD98334.1"/>
    </source>
</evidence>
<dbReference type="InterPro" id="IPR036397">
    <property type="entry name" value="RNaseH_sf"/>
</dbReference>
<dbReference type="EMBL" id="LTAI01000780">
    <property type="protein sequence ID" value="ORD98334.1"/>
    <property type="molecule type" value="Genomic_DNA"/>
</dbReference>
<accession>A0A1X0QF96</accession>
<comment type="caution">
    <text evidence="3">The sequence shown here is derived from an EMBL/GenBank/DDBJ whole genome shotgun (WGS) entry which is preliminary data.</text>
</comment>
<dbReference type="InterPro" id="IPR052338">
    <property type="entry name" value="Transposase_5"/>
</dbReference>
<organism evidence="3 4">
    <name type="scientific">Hepatospora eriocheir</name>
    <dbReference type="NCBI Taxonomy" id="1081669"/>
    <lineage>
        <taxon>Eukaryota</taxon>
        <taxon>Fungi</taxon>
        <taxon>Fungi incertae sedis</taxon>
        <taxon>Microsporidia</taxon>
        <taxon>Hepatosporidae</taxon>
        <taxon>Hepatospora</taxon>
    </lineage>
</organism>
<dbReference type="Pfam" id="PF01498">
    <property type="entry name" value="HTH_Tnp_Tc3_2"/>
    <property type="match status" value="1"/>
</dbReference>
<dbReference type="InterPro" id="IPR002492">
    <property type="entry name" value="Transposase_Tc1-like"/>
</dbReference>
<dbReference type="SUPFAM" id="SSF46689">
    <property type="entry name" value="Homeodomain-like"/>
    <property type="match status" value="1"/>
</dbReference>
<dbReference type="InterPro" id="IPR038717">
    <property type="entry name" value="Tc1-like_DDE_dom"/>
</dbReference>
<sequence>MARHLNDIDKALICDDIESGLSLNQISIKRGFARRTVQRIAENLRNNVLITRKQGYGRPQLLNNSMKQFIKNLHNMNSFISSREIIEKLNKEFNLKVSRPTISRFLSSLGLITNLVLKKPLLRPVNIKKRFEICKNFLRMKDETLKKIIFSDEVKINLFTSDGARYVRHYPGERHNSKNIVPTVKHGGGCVMVWGCISYQGVGRLVFIENTITGAAYKQILAKNLRQSANEMGIESFIFIHDNDPKHTSGVVKDWIDAKEIDILPWPPQSPDLNPIEHIWAFIKK</sequence>
<reference evidence="3 4" key="1">
    <citation type="journal article" date="2017" name="Environ. Microbiol.">
        <title>Decay of the glycolytic pathway and adaptation to intranuclear parasitism within Enterocytozoonidae microsporidia.</title>
        <authorList>
            <person name="Wiredu Boakye D."/>
            <person name="Jaroenlak P."/>
            <person name="Prachumwat A."/>
            <person name="Williams T.A."/>
            <person name="Bateman K.S."/>
            <person name="Itsathitphaisarn O."/>
            <person name="Sritunyalucksana K."/>
            <person name="Paszkiewicz K.H."/>
            <person name="Moore K.A."/>
            <person name="Stentiford G.D."/>
            <person name="Williams B.A."/>
        </authorList>
    </citation>
    <scope>NUCLEOTIDE SEQUENCE [LARGE SCALE GENOMIC DNA]</scope>
    <source>
        <strain evidence="4">canceri</strain>
    </source>
</reference>
<dbReference type="Pfam" id="PF13358">
    <property type="entry name" value="DDE_3"/>
    <property type="match status" value="1"/>
</dbReference>
<evidence type="ECO:0000259" key="2">
    <source>
        <dbReference type="Pfam" id="PF13358"/>
    </source>
</evidence>
<name>A0A1X0QF96_9MICR</name>
<dbReference type="VEuPathDB" id="MicrosporidiaDB:HERIO_2409"/>